<comment type="subcellular location">
    <subcellularLocation>
        <location evidence="1">Membrane</location>
        <topology evidence="1">Multi-pass membrane protein</topology>
    </subcellularLocation>
</comment>
<keyword evidence="2 5" id="KW-0812">Transmembrane</keyword>
<dbReference type="GO" id="GO:0046583">
    <property type="term" value="F:monoatomic cation efflux transmembrane transporter activity"/>
    <property type="evidence" value="ECO:0007669"/>
    <property type="project" value="TreeGrafter"/>
</dbReference>
<keyword evidence="4 5" id="KW-0472">Membrane</keyword>
<dbReference type="Proteomes" id="UP000272908">
    <property type="component" value="Unassembled WGS sequence"/>
</dbReference>
<name>A0A3B0MCX6_9RHOB</name>
<evidence type="ECO:0000256" key="1">
    <source>
        <dbReference type="ARBA" id="ARBA00004141"/>
    </source>
</evidence>
<proteinExistence type="predicted"/>
<feature type="transmembrane region" description="Helical" evidence="5">
    <location>
        <begin position="120"/>
        <end position="141"/>
    </location>
</feature>
<feature type="transmembrane region" description="Helical" evidence="5">
    <location>
        <begin position="179"/>
        <end position="200"/>
    </location>
</feature>
<dbReference type="GO" id="GO:0005886">
    <property type="term" value="C:plasma membrane"/>
    <property type="evidence" value="ECO:0007669"/>
    <property type="project" value="TreeGrafter"/>
</dbReference>
<keyword evidence="7" id="KW-1185">Reference proteome</keyword>
<evidence type="ECO:0000256" key="4">
    <source>
        <dbReference type="ARBA" id="ARBA00023136"/>
    </source>
</evidence>
<dbReference type="Gene3D" id="1.50.10.150">
    <property type="entry name" value="Voltage-dependent anion channel"/>
    <property type="match status" value="1"/>
</dbReference>
<gene>
    <name evidence="6" type="ORF">ROE7235_01297</name>
</gene>
<dbReference type="AlphaFoldDB" id="A0A3B0MCX6"/>
<reference evidence="7" key="1">
    <citation type="submission" date="2018-08" db="EMBL/GenBank/DDBJ databases">
        <authorList>
            <person name="Rodrigo-Torres L."/>
            <person name="Arahal R. D."/>
            <person name="Lucena T."/>
        </authorList>
    </citation>
    <scope>NUCLEOTIDE SEQUENCE [LARGE SCALE GENOMIC DNA]</scope>
    <source>
        <strain evidence="7">CECT 7235</strain>
    </source>
</reference>
<evidence type="ECO:0008006" key="8">
    <source>
        <dbReference type="Google" id="ProtNLM"/>
    </source>
</evidence>
<feature type="transmembrane region" description="Helical" evidence="5">
    <location>
        <begin position="49"/>
        <end position="73"/>
    </location>
</feature>
<evidence type="ECO:0000313" key="7">
    <source>
        <dbReference type="Proteomes" id="UP000272908"/>
    </source>
</evidence>
<evidence type="ECO:0000256" key="3">
    <source>
        <dbReference type="ARBA" id="ARBA00022989"/>
    </source>
</evidence>
<dbReference type="PANTHER" id="PTHR37955:SF1">
    <property type="entry name" value="DEP DOMAIN-CONTAINING PROTEIN"/>
    <property type="match status" value="1"/>
</dbReference>
<dbReference type="RefSeq" id="WP_183073352.1">
    <property type="nucleotide sequence ID" value="NZ_UIHC01000009.1"/>
</dbReference>
<dbReference type="EMBL" id="UIHC01000009">
    <property type="protein sequence ID" value="SUZ31548.1"/>
    <property type="molecule type" value="Genomic_DNA"/>
</dbReference>
<dbReference type="Pfam" id="PF03595">
    <property type="entry name" value="SLAC1"/>
    <property type="match status" value="1"/>
</dbReference>
<evidence type="ECO:0000256" key="2">
    <source>
        <dbReference type="ARBA" id="ARBA00022692"/>
    </source>
</evidence>
<feature type="transmembrane region" description="Helical" evidence="5">
    <location>
        <begin position="25"/>
        <end position="43"/>
    </location>
</feature>
<organism evidence="6 7">
    <name type="scientific">Roseinatronobacter ekhonensis</name>
    <dbReference type="NCBI Taxonomy" id="254356"/>
    <lineage>
        <taxon>Bacteria</taxon>
        <taxon>Pseudomonadati</taxon>
        <taxon>Pseudomonadota</taxon>
        <taxon>Alphaproteobacteria</taxon>
        <taxon>Rhodobacterales</taxon>
        <taxon>Paracoccaceae</taxon>
        <taxon>Roseinatronobacter</taxon>
    </lineage>
</organism>
<dbReference type="PANTHER" id="PTHR37955">
    <property type="entry name" value="TELLURITE RESISTANCE PROTEIN TEHA"/>
    <property type="match status" value="1"/>
</dbReference>
<feature type="transmembrane region" description="Helical" evidence="5">
    <location>
        <begin position="94"/>
        <end position="114"/>
    </location>
</feature>
<keyword evidence="3 5" id="KW-1133">Transmembrane helix</keyword>
<dbReference type="InterPro" id="IPR004695">
    <property type="entry name" value="SLAC1/Mae1/Ssu1/TehA"/>
</dbReference>
<dbReference type="InterPro" id="IPR052951">
    <property type="entry name" value="Tellurite_res_ion_channel"/>
</dbReference>
<protein>
    <recommendedName>
        <fullName evidence="8">Tellurite resistance protein TehA</fullName>
    </recommendedName>
</protein>
<evidence type="ECO:0000313" key="6">
    <source>
        <dbReference type="EMBL" id="SUZ31548.1"/>
    </source>
</evidence>
<feature type="transmembrane region" description="Helical" evidence="5">
    <location>
        <begin position="212"/>
        <end position="231"/>
    </location>
</feature>
<evidence type="ECO:0000256" key="5">
    <source>
        <dbReference type="SAM" id="Phobius"/>
    </source>
</evidence>
<accession>A0A3B0MCX6</accession>
<sequence length="338" mass="35108">MSTRRPMPPPLEMPKPGFGRRTPPALFPPIMGLFGVGLGWRAASEAFGIAPAIADLILGATSVLFLFTLAAYLAKPLRRPAAFMEDLRVLPGRAGLSAASLCVMLFAAVVAPYASGLATGLALLAFGIHVALVVAIVMTLIGGPEEGRVVTPVFHLSFVGFIIGGVAANALGHPEIARWLLWSMLVPAGLIWGFSARQLLTRVPPAPLRPLLAIHLAPASLFTIVAAGAGLTRTGLCVQRVGGRDPCGPAGRGQMAYGCGVLSALGGVHLSAGRVRRSTCDLVAGARGAGHRGRRGAGCRHPDRARYCTAHFQAVAGRKTGGKDQRCRGLGLLFSPKA</sequence>
<feature type="transmembrane region" description="Helical" evidence="5">
    <location>
        <begin position="153"/>
        <end position="173"/>
    </location>
</feature>
<dbReference type="InterPro" id="IPR038665">
    <property type="entry name" value="Voltage-dep_anion_channel_sf"/>
</dbReference>
<dbReference type="CDD" id="cd09322">
    <property type="entry name" value="TDT_TehA_like"/>
    <property type="match status" value="1"/>
</dbReference>